<dbReference type="PANTHER" id="PTHR24421:SF59">
    <property type="entry name" value="OXYGEN SENSOR HISTIDINE KINASE NREB"/>
    <property type="match status" value="1"/>
</dbReference>
<dbReference type="InterPro" id="IPR001610">
    <property type="entry name" value="PAC"/>
</dbReference>
<gene>
    <name evidence="9" type="ORF">ACFOJE_11200</name>
</gene>
<dbReference type="SMART" id="SM00062">
    <property type="entry name" value="PBPb"/>
    <property type="match status" value="1"/>
</dbReference>
<keyword evidence="5" id="KW-0812">Transmembrane</keyword>
<evidence type="ECO:0000256" key="3">
    <source>
        <dbReference type="ARBA" id="ARBA00023012"/>
    </source>
</evidence>
<feature type="coiled-coil region" evidence="4">
    <location>
        <begin position="588"/>
        <end position="615"/>
    </location>
</feature>
<dbReference type="Pfam" id="PF08447">
    <property type="entry name" value="PAS_3"/>
    <property type="match status" value="1"/>
</dbReference>
<dbReference type="InterPro" id="IPR050482">
    <property type="entry name" value="Sensor_HK_TwoCompSys"/>
</dbReference>
<evidence type="ECO:0000259" key="8">
    <source>
        <dbReference type="PROSITE" id="PS50113"/>
    </source>
</evidence>
<dbReference type="InterPro" id="IPR000700">
    <property type="entry name" value="PAS-assoc_C"/>
</dbReference>
<evidence type="ECO:0000256" key="6">
    <source>
        <dbReference type="SAM" id="SignalP"/>
    </source>
</evidence>
<keyword evidence="6" id="KW-0732">Signal</keyword>
<dbReference type="PANTHER" id="PTHR24421">
    <property type="entry name" value="NITRATE/NITRITE SENSOR PROTEIN NARX-RELATED"/>
    <property type="match status" value="1"/>
</dbReference>
<keyword evidence="1" id="KW-0808">Transferase</keyword>
<dbReference type="InterPro" id="IPR001638">
    <property type="entry name" value="Solute-binding_3/MltF_N"/>
</dbReference>
<protein>
    <submittedName>
        <fullName evidence="9">PAS domain S-box protein</fullName>
    </submittedName>
</protein>
<evidence type="ECO:0000256" key="5">
    <source>
        <dbReference type="SAM" id="Phobius"/>
    </source>
</evidence>
<accession>A0ABV7AVV0</accession>
<dbReference type="InterPro" id="IPR003594">
    <property type="entry name" value="HATPase_dom"/>
</dbReference>
<dbReference type="Pfam" id="PF07730">
    <property type="entry name" value="HisKA_3"/>
    <property type="match status" value="1"/>
</dbReference>
<keyword evidence="10" id="KW-1185">Reference proteome</keyword>
<keyword evidence="2" id="KW-0418">Kinase</keyword>
<dbReference type="Proteomes" id="UP001595457">
    <property type="component" value="Unassembled WGS sequence"/>
</dbReference>
<dbReference type="NCBIfam" id="TIGR00229">
    <property type="entry name" value="sensory_box"/>
    <property type="match status" value="1"/>
</dbReference>
<dbReference type="Gene3D" id="3.40.190.10">
    <property type="entry name" value="Periplasmic binding protein-like II"/>
    <property type="match status" value="2"/>
</dbReference>
<proteinExistence type="predicted"/>
<dbReference type="Pfam" id="PF02518">
    <property type="entry name" value="HATPase_c"/>
    <property type="match status" value="1"/>
</dbReference>
<keyword evidence="4" id="KW-0175">Coiled coil</keyword>
<dbReference type="InterPro" id="IPR035965">
    <property type="entry name" value="PAS-like_dom_sf"/>
</dbReference>
<keyword evidence="3" id="KW-0902">Two-component regulatory system</keyword>
<feature type="signal peptide" evidence="6">
    <location>
        <begin position="1"/>
        <end position="38"/>
    </location>
</feature>
<name>A0ABV7AVV0_9GAMM</name>
<feature type="transmembrane region" description="Helical" evidence="5">
    <location>
        <begin position="292"/>
        <end position="314"/>
    </location>
</feature>
<feature type="chain" id="PRO_5045416131" evidence="6">
    <location>
        <begin position="39"/>
        <end position="821"/>
    </location>
</feature>
<dbReference type="Pfam" id="PF00497">
    <property type="entry name" value="SBP_bac_3"/>
    <property type="match status" value="1"/>
</dbReference>
<dbReference type="SMART" id="SM00091">
    <property type="entry name" value="PAS"/>
    <property type="match status" value="2"/>
</dbReference>
<dbReference type="CDD" id="cd01007">
    <property type="entry name" value="PBP2_BvgS_HisK_like"/>
    <property type="match status" value="1"/>
</dbReference>
<keyword evidence="5" id="KW-1133">Transmembrane helix</keyword>
<dbReference type="CDD" id="cd16917">
    <property type="entry name" value="HATPase_UhpB-NarQ-NarX-like"/>
    <property type="match status" value="1"/>
</dbReference>
<dbReference type="EMBL" id="JBHRSJ010000021">
    <property type="protein sequence ID" value="MFC2972777.1"/>
    <property type="molecule type" value="Genomic_DNA"/>
</dbReference>
<evidence type="ECO:0000256" key="2">
    <source>
        <dbReference type="ARBA" id="ARBA00022777"/>
    </source>
</evidence>
<keyword evidence="5" id="KW-0472">Membrane</keyword>
<dbReference type="RefSeq" id="WP_377814479.1">
    <property type="nucleotide sequence ID" value="NZ_JBHRSJ010000021.1"/>
</dbReference>
<evidence type="ECO:0000256" key="4">
    <source>
        <dbReference type="SAM" id="Coils"/>
    </source>
</evidence>
<evidence type="ECO:0000259" key="7">
    <source>
        <dbReference type="PROSITE" id="PS50109"/>
    </source>
</evidence>
<dbReference type="PROSITE" id="PS50109">
    <property type="entry name" value="HIS_KIN"/>
    <property type="match status" value="1"/>
</dbReference>
<reference evidence="10" key="1">
    <citation type="journal article" date="2019" name="Int. J. Syst. Evol. Microbiol.">
        <title>The Global Catalogue of Microorganisms (GCM) 10K type strain sequencing project: providing services to taxonomists for standard genome sequencing and annotation.</title>
        <authorList>
            <consortium name="The Broad Institute Genomics Platform"/>
            <consortium name="The Broad Institute Genome Sequencing Center for Infectious Disease"/>
            <person name="Wu L."/>
            <person name="Ma J."/>
        </authorList>
    </citation>
    <scope>NUCLEOTIDE SEQUENCE [LARGE SCALE GENOMIC DNA]</scope>
    <source>
        <strain evidence="10">KCTC 62195</strain>
    </source>
</reference>
<evidence type="ECO:0000313" key="10">
    <source>
        <dbReference type="Proteomes" id="UP001595457"/>
    </source>
</evidence>
<dbReference type="Gene3D" id="1.20.5.1930">
    <property type="match status" value="1"/>
</dbReference>
<sequence>MTTPASAARGRSAPFVRLLALCRLLLLLLPCLPFGAEAAGTGTPVKLEPAQRRWLEAHGQWRVGTVLRAPYAQIDGRQGNLYGANVELMEQLAAALNVRLQWQTFQTQEALESALDAGSIDLAPGLGQTPAGLRRWLFSDPYLRVSYLVVGERNGLGSLDLETLRLQEPLAVDVPEAVRDYLRSSYPNLRLEAVGSPQEALQRVLSRQAKYAVLDEAQLGQVAREAELAELAIVGDIGMPQLLRVASRRDWPQLAVIVDAGLQAIPAKTLDQLHRRWLQQPSHARVEQTLGFWRSVGLLLGLLSLICLALLFSLRRQRGRLEEQLLAARREVELRDAAMEELRLAKFSIDHSTVGTLWINWDSRVRYANHMAERMLGYLPGQVIDRPLSDLEPSLSMERWHELWKRVRSGDGGPLGFETEYRRADGSQLPAEVSLGFLRYGEAEYLVVFLGDITERRRALAALQESEAQLQSIAANVPGLVFRLERQSPGSPVEFAFIGEGSEGLVGYPAAVLLQPGFGLLNLVRADDRVHYQRTQAWAFDGCHDWHWQGRFVTRSGEQRWVDIKATARCPADGEVVWDGIVWDISANKRAELALAESRAQLRELSAHLESVREEEKAHIAREVHDELGQVLTGLKLETSMCELSYASLDPGLRERLGNMKRQIAQLFQLVRDVASALRPPILDAGLASAIEWQARRFEERTQIPCLLEVPENLPALADGKAVGLFRILQEALTNIARHAQAHTVELRLEVEGESLCLTIGDDGRGFAVNGERPRSFGLVGMHERALMLNGTLAIDSRPGEGTTLTVRVPLNNPSTLAEAG</sequence>
<organism evidence="9 10">
    <name type="scientific">Azotobacter bryophylli</name>
    <dbReference type="NCBI Taxonomy" id="1986537"/>
    <lineage>
        <taxon>Bacteria</taxon>
        <taxon>Pseudomonadati</taxon>
        <taxon>Pseudomonadota</taxon>
        <taxon>Gammaproteobacteria</taxon>
        <taxon>Pseudomonadales</taxon>
        <taxon>Pseudomonadaceae</taxon>
        <taxon>Azotobacter</taxon>
    </lineage>
</organism>
<dbReference type="SUPFAM" id="SSF53850">
    <property type="entry name" value="Periplasmic binding protein-like II"/>
    <property type="match status" value="1"/>
</dbReference>
<dbReference type="Pfam" id="PF13426">
    <property type="entry name" value="PAS_9"/>
    <property type="match status" value="1"/>
</dbReference>
<dbReference type="InterPro" id="IPR000014">
    <property type="entry name" value="PAS"/>
</dbReference>
<evidence type="ECO:0000256" key="1">
    <source>
        <dbReference type="ARBA" id="ARBA00022679"/>
    </source>
</evidence>
<dbReference type="Gene3D" id="3.30.565.10">
    <property type="entry name" value="Histidine kinase-like ATPase, C-terminal domain"/>
    <property type="match status" value="1"/>
</dbReference>
<feature type="domain" description="PAC" evidence="8">
    <location>
        <begin position="415"/>
        <end position="465"/>
    </location>
</feature>
<dbReference type="InterPro" id="IPR036890">
    <property type="entry name" value="HATPase_C_sf"/>
</dbReference>
<dbReference type="SUPFAM" id="SSF55785">
    <property type="entry name" value="PYP-like sensor domain (PAS domain)"/>
    <property type="match status" value="2"/>
</dbReference>
<comment type="caution">
    <text evidence="9">The sequence shown here is derived from an EMBL/GenBank/DDBJ whole genome shotgun (WGS) entry which is preliminary data.</text>
</comment>
<dbReference type="SMART" id="SM00086">
    <property type="entry name" value="PAC"/>
    <property type="match status" value="2"/>
</dbReference>
<dbReference type="Gene3D" id="3.30.450.20">
    <property type="entry name" value="PAS domain"/>
    <property type="match status" value="2"/>
</dbReference>
<dbReference type="InterPro" id="IPR013655">
    <property type="entry name" value="PAS_fold_3"/>
</dbReference>
<dbReference type="SUPFAM" id="SSF55874">
    <property type="entry name" value="ATPase domain of HSP90 chaperone/DNA topoisomerase II/histidine kinase"/>
    <property type="match status" value="1"/>
</dbReference>
<evidence type="ECO:0000313" key="9">
    <source>
        <dbReference type="EMBL" id="MFC2972777.1"/>
    </source>
</evidence>
<dbReference type="CDD" id="cd00130">
    <property type="entry name" value="PAS"/>
    <property type="match status" value="1"/>
</dbReference>
<dbReference type="InterPro" id="IPR005467">
    <property type="entry name" value="His_kinase_dom"/>
</dbReference>
<dbReference type="PROSITE" id="PS50113">
    <property type="entry name" value="PAC"/>
    <property type="match status" value="1"/>
</dbReference>
<feature type="domain" description="Histidine kinase" evidence="7">
    <location>
        <begin position="619"/>
        <end position="813"/>
    </location>
</feature>
<dbReference type="SMART" id="SM00387">
    <property type="entry name" value="HATPase_c"/>
    <property type="match status" value="1"/>
</dbReference>
<dbReference type="InterPro" id="IPR011712">
    <property type="entry name" value="Sig_transdc_His_kin_sub3_dim/P"/>
</dbReference>